<keyword evidence="2" id="KW-1185">Reference proteome</keyword>
<dbReference type="Gene3D" id="3.30.110.170">
    <property type="entry name" value="Protein of unknown function (DUF541), domain 1"/>
    <property type="match status" value="1"/>
</dbReference>
<proteinExistence type="predicted"/>
<dbReference type="InterPro" id="IPR007497">
    <property type="entry name" value="SIMPL/DUF541"/>
</dbReference>
<dbReference type="PANTHER" id="PTHR34387">
    <property type="entry name" value="SLR1258 PROTEIN"/>
    <property type="match status" value="1"/>
</dbReference>
<accession>A0ABZ2TWT2</accession>
<organism evidence="1 2">
    <name type="scientific">Gordonia hydrophobica</name>
    <dbReference type="NCBI Taxonomy" id="40516"/>
    <lineage>
        <taxon>Bacteria</taxon>
        <taxon>Bacillati</taxon>
        <taxon>Actinomycetota</taxon>
        <taxon>Actinomycetes</taxon>
        <taxon>Mycobacteriales</taxon>
        <taxon>Gordoniaceae</taxon>
        <taxon>Gordonia</taxon>
    </lineage>
</organism>
<evidence type="ECO:0000313" key="1">
    <source>
        <dbReference type="EMBL" id="WYY05943.1"/>
    </source>
</evidence>
<protein>
    <submittedName>
        <fullName evidence="1">SIMPL domain-containing protein</fullName>
    </submittedName>
</protein>
<name>A0ABZ2TWT2_9ACTN</name>
<reference evidence="1 2" key="1">
    <citation type="journal article" date="2023" name="Virus Evol.">
        <title>Computational host range prediction-The good, the bad, and the ugly.</title>
        <authorList>
            <person name="Howell A.A."/>
            <person name="Versoza C.J."/>
            <person name="Pfeifer S.P."/>
        </authorList>
    </citation>
    <scope>NUCLEOTIDE SEQUENCE [LARGE SCALE GENOMIC DNA]</scope>
    <source>
        <strain evidence="1 2">1610/1b</strain>
    </source>
</reference>
<dbReference type="Gene3D" id="3.30.70.2970">
    <property type="entry name" value="Protein of unknown function (DUF541), domain 2"/>
    <property type="match status" value="1"/>
</dbReference>
<sequence>MSLDRTVGVTGSGRASAVPDVMRLEIGAAATESDVATAMDRTGRSMRSVIDALTTAGIARSDLATSQVSVHPRYSSGDEPRIVGYEATTMLTATVRDLDTAGDLLTAAVHAGGDDLRVHGVSLVVDDPSAPLAAARDAAFADARDRATQYARLAGVRLGPVISIREGAAGGGPAPRMVAYTAAMPVEAGEQQVSATVDVVFELL</sequence>
<dbReference type="RefSeq" id="WP_066172085.1">
    <property type="nucleotide sequence ID" value="NZ_CP136137.1"/>
</dbReference>
<evidence type="ECO:0000313" key="2">
    <source>
        <dbReference type="Proteomes" id="UP001479933"/>
    </source>
</evidence>
<dbReference type="Proteomes" id="UP001479933">
    <property type="component" value="Chromosome"/>
</dbReference>
<dbReference type="EMBL" id="CP136137">
    <property type="protein sequence ID" value="WYY05943.1"/>
    <property type="molecule type" value="Genomic_DNA"/>
</dbReference>
<dbReference type="Pfam" id="PF04402">
    <property type="entry name" value="SIMPL"/>
    <property type="match status" value="1"/>
</dbReference>
<dbReference type="InterPro" id="IPR052022">
    <property type="entry name" value="26kDa_periplasmic_antigen"/>
</dbReference>
<dbReference type="PANTHER" id="PTHR34387:SF1">
    <property type="entry name" value="PERIPLASMIC IMMUNOGENIC PROTEIN"/>
    <property type="match status" value="1"/>
</dbReference>
<gene>
    <name evidence="1" type="ORF">RVF87_12710</name>
</gene>